<evidence type="ECO:0000313" key="3">
    <source>
        <dbReference type="Proteomes" id="UP000800093"/>
    </source>
</evidence>
<evidence type="ECO:0000313" key="2">
    <source>
        <dbReference type="EMBL" id="KAF2267756.1"/>
    </source>
</evidence>
<comment type="caution">
    <text evidence="2">The sequence shown here is derived from an EMBL/GenBank/DDBJ whole genome shotgun (WGS) entry which is preliminary data.</text>
</comment>
<protein>
    <submittedName>
        <fullName evidence="2">Uncharacterized protein</fullName>
    </submittedName>
</protein>
<dbReference type="EMBL" id="ML986589">
    <property type="protein sequence ID" value="KAF2267756.1"/>
    <property type="molecule type" value="Genomic_DNA"/>
</dbReference>
<accession>A0A9P4KGJ9</accession>
<dbReference type="AlphaFoldDB" id="A0A9P4KGJ9"/>
<organism evidence="2 3">
    <name type="scientific">Lojkania enalia</name>
    <dbReference type="NCBI Taxonomy" id="147567"/>
    <lineage>
        <taxon>Eukaryota</taxon>
        <taxon>Fungi</taxon>
        <taxon>Dikarya</taxon>
        <taxon>Ascomycota</taxon>
        <taxon>Pezizomycotina</taxon>
        <taxon>Dothideomycetes</taxon>
        <taxon>Pleosporomycetidae</taxon>
        <taxon>Pleosporales</taxon>
        <taxon>Pleosporales incertae sedis</taxon>
        <taxon>Lojkania</taxon>
    </lineage>
</organism>
<reference evidence="3" key="1">
    <citation type="journal article" date="2020" name="Stud. Mycol.">
        <title>101 Dothideomycetes genomes: A test case for predicting lifestyles and emergence of pathogens.</title>
        <authorList>
            <person name="Haridas S."/>
            <person name="Albert R."/>
            <person name="Binder M."/>
            <person name="Bloem J."/>
            <person name="LaButti K."/>
            <person name="Salamov A."/>
            <person name="Andreopoulos B."/>
            <person name="Baker S."/>
            <person name="Barry K."/>
            <person name="Bills G."/>
            <person name="Bluhm B."/>
            <person name="Cannon C."/>
            <person name="Castanera R."/>
            <person name="Culley D."/>
            <person name="Daum C."/>
            <person name="Ezra D."/>
            <person name="Gonzalez J."/>
            <person name="Henrissat B."/>
            <person name="Kuo A."/>
            <person name="Liang C."/>
            <person name="Lipzen A."/>
            <person name="Lutzoni F."/>
            <person name="Magnuson J."/>
            <person name="Mondo S."/>
            <person name="Nolan M."/>
            <person name="Ohm R."/>
            <person name="Pangilinan J."/>
            <person name="Park H.-J."/>
            <person name="Ramirez L."/>
            <person name="Alfaro M."/>
            <person name="Sun H."/>
            <person name="Tritt A."/>
            <person name="Yoshinaga Y."/>
            <person name="Zwiers L.-H."/>
            <person name="Turgeon B."/>
            <person name="Goodwin S."/>
            <person name="Spatafora J."/>
            <person name="Crous P."/>
            <person name="Grigoriev I."/>
        </authorList>
    </citation>
    <scope>NUCLEOTIDE SEQUENCE [LARGE SCALE GENOMIC DNA]</scope>
    <source>
        <strain evidence="3">CBS 304.66</strain>
    </source>
</reference>
<evidence type="ECO:0000256" key="1">
    <source>
        <dbReference type="SAM" id="MobiDB-lite"/>
    </source>
</evidence>
<dbReference type="OrthoDB" id="5272500at2759"/>
<dbReference type="Proteomes" id="UP000800093">
    <property type="component" value="Unassembled WGS sequence"/>
</dbReference>
<feature type="region of interest" description="Disordered" evidence="1">
    <location>
        <begin position="89"/>
        <end position="115"/>
    </location>
</feature>
<gene>
    <name evidence="2" type="ORF">CC78DRAFT_47074</name>
</gene>
<proteinExistence type="predicted"/>
<sequence>MPVVELYKRASALAEAALCTKKNEDLELAFGGEARGAFLWLQCFISEEEDWCQTIGCPACTTTTTLSTESHIRLTIAAALLSTASLSSPTSSPAPSSTSSAASSPLLEDPPSIDELNAPSLPPLPHILPALREAMSADPFWGPDYWSFIFARANQLSAGIQMLIAECTALESLVSSPTTARPTTRPSSQHTFTTPAAFQPTSISSVLRPIREEQEERGLKLKKSKLAKRQLRLQGEEIEFLKRCAMQCWARAVVPRGLRSELEPQRSRRNRSLTCP</sequence>
<feature type="compositionally biased region" description="Low complexity" evidence="1">
    <location>
        <begin position="89"/>
        <end position="107"/>
    </location>
</feature>
<keyword evidence="3" id="KW-1185">Reference proteome</keyword>
<name>A0A9P4KGJ9_9PLEO</name>